<dbReference type="STRING" id="1334629.MFUL124B02_16160"/>
<evidence type="ECO:0000256" key="1">
    <source>
        <dbReference type="SAM" id="Phobius"/>
    </source>
</evidence>
<dbReference type="Proteomes" id="UP000183760">
    <property type="component" value="Unassembled WGS sequence"/>
</dbReference>
<protein>
    <recommendedName>
        <fullName evidence="3">Fibronectin type-III domain-containing protein</fullName>
    </recommendedName>
</protein>
<dbReference type="RefSeq" id="WP_074957292.1">
    <property type="nucleotide sequence ID" value="NZ_BJXR01000030.1"/>
</dbReference>
<comment type="caution">
    <text evidence="4">The sequence shown here is derived from an EMBL/GenBank/DDBJ whole genome shotgun (WGS) entry which is preliminary data.</text>
</comment>
<name>A0A511T3F0_MYXFU</name>
<evidence type="ECO:0000259" key="3">
    <source>
        <dbReference type="PROSITE" id="PS50853"/>
    </source>
</evidence>
<dbReference type="EMBL" id="BJXR01000030">
    <property type="protein sequence ID" value="GEN08694.1"/>
    <property type="molecule type" value="Genomic_DNA"/>
</dbReference>
<dbReference type="InterPro" id="IPR013783">
    <property type="entry name" value="Ig-like_fold"/>
</dbReference>
<reference evidence="5 6" key="1">
    <citation type="submission" date="2016-10" db="EMBL/GenBank/DDBJ databases">
        <authorList>
            <person name="Varghese N."/>
            <person name="Submissions S."/>
        </authorList>
    </citation>
    <scope>NUCLEOTIDE SEQUENCE [LARGE SCALE GENOMIC DNA]</scope>
    <source>
        <strain evidence="5 6">DSM 16525</strain>
    </source>
</reference>
<feature type="chain" id="PRO_5022881398" description="Fibronectin type-III domain-containing protein" evidence="2">
    <location>
        <begin position="18"/>
        <end position="298"/>
    </location>
</feature>
<gene>
    <name evidence="4" type="ORF">MFU01_37310</name>
    <name evidence="5" type="ORF">SAMN05443572_108264</name>
</gene>
<evidence type="ECO:0000313" key="6">
    <source>
        <dbReference type="Proteomes" id="UP000183760"/>
    </source>
</evidence>
<accession>A0A511T3F0</accession>
<feature type="transmembrane region" description="Helical" evidence="1">
    <location>
        <begin position="273"/>
        <end position="292"/>
    </location>
</feature>
<sequence length="298" mass="30651">MRLTLALLLLSASTALGQTVTFSVSGNQGTEIVVSKADCAKVTQVTWQRQAGNLCDTLYIWLSPDTCSDIPSTTEVTLEEIERTSTVSTGTVSLNVSEALTKAGQTCEAQTENKSFKLCASVRPFNSTGTTCEATATSVGTPAITLTLDPKPPGAPILPTVTGLDTALSVDVTAPSDSSQMKVEVVKLVAGEDGGSTTAGDVVRSKEQTSSNTLFRMDNLENGVEYGVRVFALDKAGNQSEPSPLATGTPIASNGFWAAYRGAQGAETGGCGAGGGGLAVGAVVAALGFWTVSRRKQS</sequence>
<keyword evidence="2" id="KW-0732">Signal</keyword>
<keyword evidence="1" id="KW-0472">Membrane</keyword>
<feature type="signal peptide" evidence="2">
    <location>
        <begin position="1"/>
        <end position="17"/>
    </location>
</feature>
<evidence type="ECO:0000256" key="2">
    <source>
        <dbReference type="SAM" id="SignalP"/>
    </source>
</evidence>
<dbReference type="OrthoDB" id="5382521at2"/>
<dbReference type="AlphaFoldDB" id="A0A511T3F0"/>
<proteinExistence type="predicted"/>
<dbReference type="InterPro" id="IPR003961">
    <property type="entry name" value="FN3_dom"/>
</dbReference>
<dbReference type="EMBL" id="FOIB01000008">
    <property type="protein sequence ID" value="SEU29906.1"/>
    <property type="molecule type" value="Genomic_DNA"/>
</dbReference>
<evidence type="ECO:0000313" key="7">
    <source>
        <dbReference type="Proteomes" id="UP000321514"/>
    </source>
</evidence>
<dbReference type="Proteomes" id="UP000321514">
    <property type="component" value="Unassembled WGS sequence"/>
</dbReference>
<evidence type="ECO:0000313" key="4">
    <source>
        <dbReference type="EMBL" id="GEN08694.1"/>
    </source>
</evidence>
<dbReference type="SUPFAM" id="SSF49265">
    <property type="entry name" value="Fibronectin type III"/>
    <property type="match status" value="1"/>
</dbReference>
<dbReference type="Gene3D" id="2.60.40.10">
    <property type="entry name" value="Immunoglobulins"/>
    <property type="match status" value="1"/>
</dbReference>
<dbReference type="NCBIfam" id="NF045522">
    <property type="entry name" value="MXAN_2561_fam"/>
    <property type="match status" value="1"/>
</dbReference>
<keyword evidence="1" id="KW-1133">Transmembrane helix</keyword>
<dbReference type="PROSITE" id="PS50853">
    <property type="entry name" value="FN3"/>
    <property type="match status" value="1"/>
</dbReference>
<dbReference type="InterPro" id="IPR036116">
    <property type="entry name" value="FN3_sf"/>
</dbReference>
<keyword evidence="1" id="KW-0812">Transmembrane</keyword>
<keyword evidence="6" id="KW-1185">Reference proteome</keyword>
<reference evidence="4 7" key="2">
    <citation type="submission" date="2019-07" db="EMBL/GenBank/DDBJ databases">
        <title>Whole genome shotgun sequence of Myxococcus fulvus NBRC 100333.</title>
        <authorList>
            <person name="Hosoyama A."/>
            <person name="Uohara A."/>
            <person name="Ohji S."/>
            <person name="Ichikawa N."/>
        </authorList>
    </citation>
    <scope>NUCLEOTIDE SEQUENCE [LARGE SCALE GENOMIC DNA]</scope>
    <source>
        <strain evidence="4 7">NBRC 100333</strain>
    </source>
</reference>
<evidence type="ECO:0000313" key="5">
    <source>
        <dbReference type="EMBL" id="SEU29906.1"/>
    </source>
</evidence>
<organism evidence="4 7">
    <name type="scientific">Myxococcus fulvus</name>
    <dbReference type="NCBI Taxonomy" id="33"/>
    <lineage>
        <taxon>Bacteria</taxon>
        <taxon>Pseudomonadati</taxon>
        <taxon>Myxococcota</taxon>
        <taxon>Myxococcia</taxon>
        <taxon>Myxococcales</taxon>
        <taxon>Cystobacterineae</taxon>
        <taxon>Myxococcaceae</taxon>
        <taxon>Myxococcus</taxon>
    </lineage>
</organism>
<feature type="domain" description="Fibronectin type-III" evidence="3">
    <location>
        <begin position="152"/>
        <end position="254"/>
    </location>
</feature>